<accession>A0A933RYL5</accession>
<keyword evidence="4 7" id="KW-0067">ATP-binding</keyword>
<dbReference type="CDD" id="cd03230">
    <property type="entry name" value="ABC_DR_subfamily_A"/>
    <property type="match status" value="1"/>
</dbReference>
<dbReference type="PANTHER" id="PTHR42939:SF1">
    <property type="entry name" value="ABC TRANSPORTER ATP-BINDING PROTEIN ALBC-RELATED"/>
    <property type="match status" value="1"/>
</dbReference>
<keyword evidence="3" id="KW-0547">Nucleotide-binding</keyword>
<dbReference type="InterPro" id="IPR027417">
    <property type="entry name" value="P-loop_NTPase"/>
</dbReference>
<evidence type="ECO:0000313" key="7">
    <source>
        <dbReference type="EMBL" id="MBI5130572.1"/>
    </source>
</evidence>
<dbReference type="InterPro" id="IPR051782">
    <property type="entry name" value="ABC_Transporter_VariousFunc"/>
</dbReference>
<comment type="caution">
    <text evidence="7">The sequence shown here is derived from an EMBL/GenBank/DDBJ whole genome shotgun (WGS) entry which is preliminary data.</text>
</comment>
<dbReference type="GO" id="GO:0016887">
    <property type="term" value="F:ATP hydrolysis activity"/>
    <property type="evidence" value="ECO:0007669"/>
    <property type="project" value="InterPro"/>
</dbReference>
<gene>
    <name evidence="7" type="ORF">HZA66_14120</name>
</gene>
<dbReference type="Pfam" id="PF00005">
    <property type="entry name" value="ABC_tran"/>
    <property type="match status" value="1"/>
</dbReference>
<evidence type="ECO:0000256" key="1">
    <source>
        <dbReference type="ARBA" id="ARBA00005417"/>
    </source>
</evidence>
<dbReference type="PANTHER" id="PTHR42939">
    <property type="entry name" value="ABC TRANSPORTER ATP-BINDING PROTEIN ALBC-RELATED"/>
    <property type="match status" value="1"/>
</dbReference>
<dbReference type="InterPro" id="IPR003439">
    <property type="entry name" value="ABC_transporter-like_ATP-bd"/>
</dbReference>
<dbReference type="GO" id="GO:0005524">
    <property type="term" value="F:ATP binding"/>
    <property type="evidence" value="ECO:0007669"/>
    <property type="project" value="UniProtKB-KW"/>
</dbReference>
<comment type="similarity">
    <text evidence="1">Belongs to the ABC transporter superfamily.</text>
</comment>
<evidence type="ECO:0000256" key="4">
    <source>
        <dbReference type="ARBA" id="ARBA00022840"/>
    </source>
</evidence>
<evidence type="ECO:0000256" key="3">
    <source>
        <dbReference type="ARBA" id="ARBA00022741"/>
    </source>
</evidence>
<dbReference type="PROSITE" id="PS00211">
    <property type="entry name" value="ABC_TRANSPORTER_1"/>
    <property type="match status" value="1"/>
</dbReference>
<evidence type="ECO:0000313" key="8">
    <source>
        <dbReference type="Proteomes" id="UP000782519"/>
    </source>
</evidence>
<proteinExistence type="inferred from homology"/>
<protein>
    <submittedName>
        <fullName evidence="7">ABC transporter ATP-binding protein</fullName>
    </submittedName>
</protein>
<dbReference type="AlphaFoldDB" id="A0A933RYL5"/>
<evidence type="ECO:0000256" key="5">
    <source>
        <dbReference type="ARBA" id="ARBA00024722"/>
    </source>
</evidence>
<dbReference type="PROSITE" id="PS50893">
    <property type="entry name" value="ABC_TRANSPORTER_2"/>
    <property type="match status" value="1"/>
</dbReference>
<comment type="function">
    <text evidence="5">Involved in beta-(1--&gt;2)glucan export. Transmembrane domains (TMD) form a pore in the inner membrane and the ATP-binding domain (NBD) is responsible for energy generation.</text>
</comment>
<reference evidence="7" key="1">
    <citation type="submission" date="2020-07" db="EMBL/GenBank/DDBJ databases">
        <title>Huge and variable diversity of episymbiotic CPR bacteria and DPANN archaea in groundwater ecosystems.</title>
        <authorList>
            <person name="He C.Y."/>
            <person name="Keren R."/>
            <person name="Whittaker M."/>
            <person name="Farag I.F."/>
            <person name="Doudna J."/>
            <person name="Cate J.H.D."/>
            <person name="Banfield J.F."/>
        </authorList>
    </citation>
    <scope>NUCLEOTIDE SEQUENCE</scope>
    <source>
        <strain evidence="7">NC_groundwater_1818_Pr3_B-0.1um_66_35</strain>
    </source>
</reference>
<dbReference type="Gene3D" id="3.40.50.300">
    <property type="entry name" value="P-loop containing nucleotide triphosphate hydrolases"/>
    <property type="match status" value="1"/>
</dbReference>
<evidence type="ECO:0000259" key="6">
    <source>
        <dbReference type="PROSITE" id="PS50893"/>
    </source>
</evidence>
<dbReference type="SMART" id="SM00382">
    <property type="entry name" value="AAA"/>
    <property type="match status" value="1"/>
</dbReference>
<organism evidence="7 8">
    <name type="scientific">Rhodopseudomonas palustris</name>
    <dbReference type="NCBI Taxonomy" id="1076"/>
    <lineage>
        <taxon>Bacteria</taxon>
        <taxon>Pseudomonadati</taxon>
        <taxon>Pseudomonadota</taxon>
        <taxon>Alphaproteobacteria</taxon>
        <taxon>Hyphomicrobiales</taxon>
        <taxon>Nitrobacteraceae</taxon>
        <taxon>Rhodopseudomonas</taxon>
    </lineage>
</organism>
<dbReference type="EMBL" id="JACRJB010000039">
    <property type="protein sequence ID" value="MBI5130572.1"/>
    <property type="molecule type" value="Genomic_DNA"/>
</dbReference>
<sequence>MNPTVAIQHVEKRYRAVRALRDVSFTLAPGRLSALVGHNGAGKTTLIKLMLGLIRPDQGTIRVLGEDPAAGQFAGRKSLGFLPENVAFNAALTGRETMAFYARLKGCDARQGVALLERVGLGDASRRLVGTYSKGMRQRLGLAQALLGRPRVLLLDEPTTGLDPALRQTFYEILAELRNDGATVLISSHALNELEDRAEQVLIMNRGVLVADGALAELRALSRLPIRISLKLRGAAMPEWSPPDATALPGGCEIRVDDQVGKMKMLRQAANDAAVEDIAVAEPTLDELYAHFLRAQEQAA</sequence>
<feature type="domain" description="ABC transporter" evidence="6">
    <location>
        <begin position="5"/>
        <end position="231"/>
    </location>
</feature>
<keyword evidence="2" id="KW-0813">Transport</keyword>
<dbReference type="SUPFAM" id="SSF52540">
    <property type="entry name" value="P-loop containing nucleoside triphosphate hydrolases"/>
    <property type="match status" value="1"/>
</dbReference>
<dbReference type="Proteomes" id="UP000782519">
    <property type="component" value="Unassembled WGS sequence"/>
</dbReference>
<evidence type="ECO:0000256" key="2">
    <source>
        <dbReference type="ARBA" id="ARBA00022448"/>
    </source>
</evidence>
<dbReference type="InterPro" id="IPR003593">
    <property type="entry name" value="AAA+_ATPase"/>
</dbReference>
<dbReference type="InterPro" id="IPR017871">
    <property type="entry name" value="ABC_transporter-like_CS"/>
</dbReference>
<name>A0A933RYL5_RHOPL</name>